<keyword evidence="3" id="KW-0457">Lysine biosynthesis</keyword>
<comment type="subunit">
    <text evidence="3">Homodimer.</text>
</comment>
<dbReference type="PANTHER" id="PTHR31689:SF0">
    <property type="entry name" value="DIAMINOPIMELATE EPIMERASE"/>
    <property type="match status" value="1"/>
</dbReference>
<keyword evidence="3" id="KW-0028">Amino-acid biosynthesis</keyword>
<comment type="similarity">
    <text evidence="1 3">Belongs to the diaminopimelate epimerase family.</text>
</comment>
<feature type="binding site" evidence="3">
    <location>
        <begin position="221"/>
        <end position="222"/>
    </location>
    <ligand>
        <name>substrate</name>
    </ligand>
</feature>
<feature type="binding site" evidence="3">
    <location>
        <position position="76"/>
    </location>
    <ligand>
        <name>substrate</name>
    </ligand>
</feature>
<dbReference type="GO" id="GO:0009089">
    <property type="term" value="P:lysine biosynthetic process via diaminopimelate"/>
    <property type="evidence" value="ECO:0007669"/>
    <property type="project" value="UniProtKB-UniRule"/>
</dbReference>
<feature type="binding site" evidence="3">
    <location>
        <begin position="86"/>
        <end position="87"/>
    </location>
    <ligand>
        <name>substrate</name>
    </ligand>
</feature>
<keyword evidence="2 3" id="KW-0413">Isomerase</keyword>
<evidence type="ECO:0000313" key="6">
    <source>
        <dbReference type="Proteomes" id="UP000702544"/>
    </source>
</evidence>
<comment type="pathway">
    <text evidence="3">Amino-acid biosynthesis; L-lysine biosynthesis via DAP pathway; DL-2,6-diaminopimelate from LL-2,6-diaminopimelate: step 1/1.</text>
</comment>
<comment type="function">
    <text evidence="3">Catalyzes the stereoinversion of LL-2,6-diaminopimelate (L,L-DAP) to meso-diaminopimelate (meso-DAP), a precursor of L-lysine and an essential component of the bacterial peptidoglycan.</text>
</comment>
<gene>
    <name evidence="3 5" type="primary">dapF</name>
    <name evidence="5" type="ORF">GWO12_07495</name>
</gene>
<comment type="caution">
    <text evidence="5">The sequence shown here is derived from an EMBL/GenBank/DDBJ whole genome shotgun (WGS) entry which is preliminary data.</text>
</comment>
<dbReference type="EMBL" id="JAACAK010000049">
    <property type="protein sequence ID" value="NIR74945.1"/>
    <property type="molecule type" value="Genomic_DNA"/>
</dbReference>
<feature type="active site" description="Proton donor" evidence="3">
    <location>
        <position position="85"/>
    </location>
</feature>
<dbReference type="Proteomes" id="UP000702544">
    <property type="component" value="Unassembled WGS sequence"/>
</dbReference>
<feature type="site" description="Could be important to modulate the pK values of the two catalytic cysteine residues" evidence="3">
    <location>
        <position position="159"/>
    </location>
</feature>
<dbReference type="Pfam" id="PF01678">
    <property type="entry name" value="DAP_epimerase"/>
    <property type="match status" value="2"/>
</dbReference>
<dbReference type="EC" id="5.1.1.7" evidence="3 4"/>
<dbReference type="GO" id="GO:0005829">
    <property type="term" value="C:cytosol"/>
    <property type="evidence" value="ECO:0007669"/>
    <property type="project" value="TreeGrafter"/>
</dbReference>
<evidence type="ECO:0000256" key="3">
    <source>
        <dbReference type="HAMAP-Rule" id="MF_00197"/>
    </source>
</evidence>
<comment type="subcellular location">
    <subcellularLocation>
        <location evidence="3">Cytoplasm</location>
    </subcellularLocation>
</comment>
<protein>
    <recommendedName>
        <fullName evidence="3 4">Diaminopimelate epimerase</fullName>
        <shortName evidence="3">DAP epimerase</shortName>
        <ecNumber evidence="3 4">5.1.1.7</ecNumber>
    </recommendedName>
    <alternativeName>
        <fullName evidence="3">PLP-independent amino acid racemase</fullName>
    </alternativeName>
</protein>
<feature type="binding site" evidence="3">
    <location>
        <position position="157"/>
    </location>
    <ligand>
        <name>substrate</name>
    </ligand>
</feature>
<accession>A0AAE4Z714</accession>
<evidence type="ECO:0000256" key="1">
    <source>
        <dbReference type="ARBA" id="ARBA00010219"/>
    </source>
</evidence>
<feature type="active site" description="Proton acceptor" evidence="3">
    <location>
        <position position="220"/>
    </location>
</feature>
<feature type="binding site" evidence="3">
    <location>
        <position position="192"/>
    </location>
    <ligand>
        <name>substrate</name>
    </ligand>
</feature>
<dbReference type="GO" id="GO:0008837">
    <property type="term" value="F:diaminopimelate epimerase activity"/>
    <property type="evidence" value="ECO:0007669"/>
    <property type="project" value="UniProtKB-UniRule"/>
</dbReference>
<dbReference type="HAMAP" id="MF_00197">
    <property type="entry name" value="DAP_epimerase"/>
    <property type="match status" value="1"/>
</dbReference>
<feature type="binding site" evidence="3">
    <location>
        <position position="22"/>
    </location>
    <ligand>
        <name>substrate</name>
    </ligand>
</feature>
<proteinExistence type="inferred from homology"/>
<sequence>MSEATKGGVERIWFAKMEGAGNDFIVLSGSRLERLPDLEKLAQRTCARRTSVGADGLILVDAASAAGADVTARFWNPDGAEVATCGNGTRCAARFAVLEGLANGEEMTIDTLSGRIAARVDDRVVSLRYGAEPTIELDLTVTAADGAQRGHRVEIGNPHFIIETPDALPDGPIEPRCRPLRYAPELEPAGANVHLVQVVSRHALRIRSYERGVEAETLACGSGSMSSAIALCAAGQVESPVAVETRSGDTLTVRFQRQDDGRFTLLELEGPARLVYTGELDLPSPAA</sequence>
<comment type="catalytic activity">
    <reaction evidence="3">
        <text>(2S,6S)-2,6-diaminopimelate = meso-2,6-diaminopimelate</text>
        <dbReference type="Rhea" id="RHEA:15393"/>
        <dbReference type="ChEBI" id="CHEBI:57609"/>
        <dbReference type="ChEBI" id="CHEBI:57791"/>
        <dbReference type="EC" id="5.1.1.7"/>
    </reaction>
</comment>
<comment type="caution">
    <text evidence="3">Lacks conserved residue(s) required for the propagation of feature annotation.</text>
</comment>
<dbReference type="PANTHER" id="PTHR31689">
    <property type="entry name" value="DIAMINOPIMELATE EPIMERASE, CHLOROPLASTIC"/>
    <property type="match status" value="1"/>
</dbReference>
<evidence type="ECO:0000313" key="5">
    <source>
        <dbReference type="EMBL" id="NIR74945.1"/>
    </source>
</evidence>
<dbReference type="SUPFAM" id="SSF54506">
    <property type="entry name" value="Diaminopimelate epimerase-like"/>
    <property type="match status" value="2"/>
</dbReference>
<evidence type="ECO:0000256" key="2">
    <source>
        <dbReference type="ARBA" id="ARBA00023235"/>
    </source>
</evidence>
<feature type="binding site" evidence="3">
    <location>
        <begin position="210"/>
        <end position="211"/>
    </location>
    <ligand>
        <name>substrate</name>
    </ligand>
</feature>
<organism evidence="5 6">
    <name type="scientific">Candidatus Kutchimonas denitrificans</name>
    <dbReference type="NCBI Taxonomy" id="3056748"/>
    <lineage>
        <taxon>Bacteria</taxon>
        <taxon>Pseudomonadati</taxon>
        <taxon>Gemmatimonadota</taxon>
        <taxon>Gemmatimonadia</taxon>
        <taxon>Candidatus Palauibacterales</taxon>
        <taxon>Candidatus Palauibacteraceae</taxon>
        <taxon>Candidatus Kutchimonas</taxon>
    </lineage>
</organism>
<name>A0AAE4Z714_9BACT</name>
<feature type="site" description="Could be important to modulate the pK values of the two catalytic cysteine residues" evidence="3">
    <location>
        <position position="210"/>
    </location>
</feature>
<evidence type="ECO:0000256" key="4">
    <source>
        <dbReference type="NCBIfam" id="TIGR00652"/>
    </source>
</evidence>
<dbReference type="AlphaFoldDB" id="A0AAE4Z714"/>
<keyword evidence="3" id="KW-0963">Cytoplasm</keyword>
<reference evidence="5 6" key="1">
    <citation type="submission" date="2020-01" db="EMBL/GenBank/DDBJ databases">
        <title>Genomes assembled from Gulf of Kutch pelagic sediment metagenomes.</title>
        <authorList>
            <person name="Chandrashekar M."/>
            <person name="Mahajan M.S."/>
            <person name="Dave K.J."/>
            <person name="Vatsa P."/>
            <person name="Nathani N.M."/>
        </authorList>
    </citation>
    <scope>NUCLEOTIDE SEQUENCE [LARGE SCALE GENOMIC DNA]</scope>
    <source>
        <strain evidence="5">KS3-K002</strain>
    </source>
</reference>
<dbReference type="InterPro" id="IPR001653">
    <property type="entry name" value="DAP_epimerase_DapF"/>
</dbReference>
<dbReference type="Gene3D" id="3.10.310.10">
    <property type="entry name" value="Diaminopimelate Epimerase, Chain A, domain 1"/>
    <property type="match status" value="2"/>
</dbReference>
<dbReference type="NCBIfam" id="TIGR00652">
    <property type="entry name" value="DapF"/>
    <property type="match status" value="1"/>
</dbReference>